<dbReference type="InterPro" id="IPR038570">
    <property type="entry name" value="HicA_sf"/>
</dbReference>
<accession>A0A512PR96</accession>
<evidence type="ECO:0000256" key="2">
    <source>
        <dbReference type="ARBA" id="ARBA00022649"/>
    </source>
</evidence>
<keyword evidence="3" id="KW-0540">Nuclease</keyword>
<dbReference type="GO" id="GO:0016787">
    <property type="term" value="F:hydrolase activity"/>
    <property type="evidence" value="ECO:0007669"/>
    <property type="project" value="UniProtKB-KW"/>
</dbReference>
<dbReference type="AlphaFoldDB" id="A0A512PR96"/>
<evidence type="ECO:0000313" key="8">
    <source>
        <dbReference type="EMBL" id="GEP73735.1"/>
    </source>
</evidence>
<evidence type="ECO:0000256" key="4">
    <source>
        <dbReference type="ARBA" id="ARBA00022759"/>
    </source>
</evidence>
<comment type="caution">
    <text evidence="8">The sequence shown here is derived from an EMBL/GenBank/DDBJ whole genome shotgun (WGS) entry which is preliminary data.</text>
</comment>
<keyword evidence="5" id="KW-0378">Hydrolase</keyword>
<evidence type="ECO:0008006" key="10">
    <source>
        <dbReference type="Google" id="ProtNLM"/>
    </source>
</evidence>
<dbReference type="Proteomes" id="UP000321569">
    <property type="component" value="Unassembled WGS sequence"/>
</dbReference>
<evidence type="ECO:0000313" key="9">
    <source>
        <dbReference type="Proteomes" id="UP000321569"/>
    </source>
</evidence>
<dbReference type="EMBL" id="BKAM01000144">
    <property type="protein sequence ID" value="GEP73735.1"/>
    <property type="molecule type" value="Genomic_DNA"/>
</dbReference>
<sequence>MKVTVKQVLEMLSAQGFVEDRIKGDHHRFVDQYGHKVTVPYSRLKQEVTLSTYRYIKRQAGNK</sequence>
<dbReference type="RefSeq" id="WP_054749123.1">
    <property type="nucleotide sequence ID" value="NZ_BKAM01000144.1"/>
</dbReference>
<dbReference type="OrthoDB" id="286048at2"/>
<proteinExistence type="inferred from homology"/>
<evidence type="ECO:0000256" key="5">
    <source>
        <dbReference type="ARBA" id="ARBA00022801"/>
    </source>
</evidence>
<keyword evidence="4" id="KW-0255">Endonuclease</keyword>
<dbReference type="Gene3D" id="3.30.920.30">
    <property type="entry name" value="Hypothetical protein"/>
    <property type="match status" value="1"/>
</dbReference>
<reference evidence="8 9" key="1">
    <citation type="submission" date="2019-07" db="EMBL/GenBank/DDBJ databases">
        <title>Whole genome shotgun sequence of Lactobacillus rapi NBRC 109618.</title>
        <authorList>
            <person name="Hosoyama A."/>
            <person name="Uohara A."/>
            <person name="Ohji S."/>
            <person name="Ichikawa N."/>
        </authorList>
    </citation>
    <scope>NUCLEOTIDE SEQUENCE [LARGE SCALE GENOMIC DNA]</scope>
    <source>
        <strain evidence="8 9">NBRC 109618</strain>
    </source>
</reference>
<keyword evidence="7" id="KW-0346">Stress response</keyword>
<name>A0A512PR96_9LACO</name>
<evidence type="ECO:0000256" key="1">
    <source>
        <dbReference type="ARBA" id="ARBA00006620"/>
    </source>
</evidence>
<evidence type="ECO:0000256" key="6">
    <source>
        <dbReference type="ARBA" id="ARBA00022884"/>
    </source>
</evidence>
<dbReference type="GO" id="GO:0004519">
    <property type="term" value="F:endonuclease activity"/>
    <property type="evidence" value="ECO:0007669"/>
    <property type="project" value="UniProtKB-KW"/>
</dbReference>
<keyword evidence="6" id="KW-0694">RNA-binding</keyword>
<dbReference type="Pfam" id="PF07927">
    <property type="entry name" value="HicA_toxin"/>
    <property type="match status" value="1"/>
</dbReference>
<comment type="similarity">
    <text evidence="1">Belongs to the HicA mRNA interferase family.</text>
</comment>
<dbReference type="GO" id="GO:0003729">
    <property type="term" value="F:mRNA binding"/>
    <property type="evidence" value="ECO:0007669"/>
    <property type="project" value="InterPro"/>
</dbReference>
<evidence type="ECO:0000256" key="7">
    <source>
        <dbReference type="ARBA" id="ARBA00023016"/>
    </source>
</evidence>
<gene>
    <name evidence="8" type="ORF">LRA02_26030</name>
</gene>
<dbReference type="SUPFAM" id="SSF54786">
    <property type="entry name" value="YcfA/nrd intein domain"/>
    <property type="match status" value="1"/>
</dbReference>
<protein>
    <recommendedName>
        <fullName evidence="10">Toxin HicA</fullName>
    </recommendedName>
</protein>
<evidence type="ECO:0000256" key="3">
    <source>
        <dbReference type="ARBA" id="ARBA00022722"/>
    </source>
</evidence>
<keyword evidence="2" id="KW-1277">Toxin-antitoxin system</keyword>
<organism evidence="8 9">
    <name type="scientific">Lentilactobacillus rapi</name>
    <dbReference type="NCBI Taxonomy" id="481723"/>
    <lineage>
        <taxon>Bacteria</taxon>
        <taxon>Bacillati</taxon>
        <taxon>Bacillota</taxon>
        <taxon>Bacilli</taxon>
        <taxon>Lactobacillales</taxon>
        <taxon>Lactobacillaceae</taxon>
        <taxon>Lentilactobacillus</taxon>
    </lineage>
</organism>
<dbReference type="InterPro" id="IPR012933">
    <property type="entry name" value="HicA_mRNA_interferase"/>
</dbReference>